<feature type="region of interest" description="Disordered" evidence="1">
    <location>
        <begin position="40"/>
        <end position="59"/>
    </location>
</feature>
<reference evidence="2" key="1">
    <citation type="submission" date="2015-04" db="UniProtKB">
        <authorList>
            <consortium name="EnsemblPlants"/>
        </authorList>
    </citation>
    <scope>IDENTIFICATION</scope>
    <source>
        <strain evidence="2">SL10</strain>
    </source>
</reference>
<dbReference type="Proteomes" id="UP000006591">
    <property type="component" value="Chromosome 4"/>
</dbReference>
<evidence type="ECO:0000256" key="1">
    <source>
        <dbReference type="SAM" id="MobiDB-lite"/>
    </source>
</evidence>
<organism evidence="2">
    <name type="scientific">Oryza nivara</name>
    <name type="common">Indian wild rice</name>
    <name type="synonym">Oryza sativa f. spontanea</name>
    <dbReference type="NCBI Taxonomy" id="4536"/>
    <lineage>
        <taxon>Eukaryota</taxon>
        <taxon>Viridiplantae</taxon>
        <taxon>Streptophyta</taxon>
        <taxon>Embryophyta</taxon>
        <taxon>Tracheophyta</taxon>
        <taxon>Spermatophyta</taxon>
        <taxon>Magnoliopsida</taxon>
        <taxon>Liliopsida</taxon>
        <taxon>Poales</taxon>
        <taxon>Poaceae</taxon>
        <taxon>BOP clade</taxon>
        <taxon>Oryzoideae</taxon>
        <taxon>Oryzeae</taxon>
        <taxon>Oryzinae</taxon>
        <taxon>Oryza</taxon>
    </lineage>
</organism>
<dbReference type="Gramene" id="ONIVA04G27780.1">
    <property type="protein sequence ID" value="ONIVA04G27780.1"/>
    <property type="gene ID" value="ONIVA04G27780"/>
</dbReference>
<keyword evidence="3" id="KW-1185">Reference proteome</keyword>
<dbReference type="HOGENOM" id="CLU_2007619_0_0_1"/>
<dbReference type="EnsemblPlants" id="ONIVA04G27780.1">
    <property type="protein sequence ID" value="ONIVA04G27780.1"/>
    <property type="gene ID" value="ONIVA04G27780"/>
</dbReference>
<evidence type="ECO:0000313" key="2">
    <source>
        <dbReference type="EnsemblPlants" id="ONIVA04G27780.1"/>
    </source>
</evidence>
<feature type="compositionally biased region" description="Basic residues" evidence="1">
    <location>
        <begin position="40"/>
        <end position="50"/>
    </location>
</feature>
<name>A0A0E0H7C1_ORYNI</name>
<proteinExistence type="predicted"/>
<dbReference type="AlphaFoldDB" id="A0A0E0H7C1"/>
<accession>A0A0E0H7C1</accession>
<evidence type="ECO:0000313" key="3">
    <source>
        <dbReference type="Proteomes" id="UP000006591"/>
    </source>
</evidence>
<protein>
    <submittedName>
        <fullName evidence="2">Uncharacterized protein</fullName>
    </submittedName>
</protein>
<sequence>MAASKMGKTLRSKAAEAPPPCLFRFFISTPRVRFVAELRRGRRRGRRRRAPPPPAPSWLPIPAPSSLLVAVGRGGWGEDVIAGGGRGGKEGGLGWGKNMTSGPEGIFDLLHCLALLLNQKLIFY</sequence>
<reference evidence="2" key="2">
    <citation type="submission" date="2018-04" db="EMBL/GenBank/DDBJ databases">
        <title>OnivRS2 (Oryza nivara Reference Sequence Version 2).</title>
        <authorList>
            <person name="Zhang J."/>
            <person name="Kudrna D."/>
            <person name="Lee S."/>
            <person name="Talag J."/>
            <person name="Rajasekar S."/>
            <person name="Welchert J."/>
            <person name="Hsing Y.-I."/>
            <person name="Wing R.A."/>
        </authorList>
    </citation>
    <scope>NUCLEOTIDE SEQUENCE [LARGE SCALE GENOMIC DNA]</scope>
    <source>
        <strain evidence="2">SL10</strain>
    </source>
</reference>